<organism evidence="1">
    <name type="scientific">Campylobacter jejuni</name>
    <dbReference type="NCBI Taxonomy" id="197"/>
    <lineage>
        <taxon>Bacteria</taxon>
        <taxon>Pseudomonadati</taxon>
        <taxon>Campylobacterota</taxon>
        <taxon>Epsilonproteobacteria</taxon>
        <taxon>Campylobacterales</taxon>
        <taxon>Campylobacteraceae</taxon>
        <taxon>Campylobacter</taxon>
    </lineage>
</organism>
<comment type="caution">
    <text evidence="1">The sequence shown here is derived from an EMBL/GenBank/DDBJ whole genome shotgun (WGS) entry which is preliminary data.</text>
</comment>
<accession>A0A5T1XA56</accession>
<reference evidence="1" key="1">
    <citation type="submission" date="2018-08" db="EMBL/GenBank/DDBJ databases">
        <authorList>
            <consortium name="NARMS: The National Antimicrobial Resistance Monitoring System"/>
        </authorList>
    </citation>
    <scope>NUCLEOTIDE SEQUENCE</scope>
    <source>
        <strain evidence="1">CVM N17C647</strain>
    </source>
</reference>
<dbReference type="RefSeq" id="WP_057036247.1">
    <property type="nucleotide sequence ID" value="NZ_CP013117.1"/>
</dbReference>
<proteinExistence type="predicted"/>
<dbReference type="EMBL" id="AACSEO010000014">
    <property type="protein sequence ID" value="EAL8965192.1"/>
    <property type="molecule type" value="Genomic_DNA"/>
</dbReference>
<protein>
    <submittedName>
        <fullName evidence="1">Uncharacterized protein</fullName>
    </submittedName>
</protein>
<gene>
    <name evidence="1" type="ORF">DYW28_06375</name>
</gene>
<sequence>MILDTITEIITLDRITKIITIVGFCLAFFQLRNVIKNTKVNVLKTEFDIFGKISEKEKIFVDCYEQSMLSSEESKTQEYYSLYKKSKEQYLSELNLVCLYILEGYFTRKHFFQEYGSKIFSMYDEIKDKDYTSINKLCKKYRCELSKYKK</sequence>
<dbReference type="AlphaFoldDB" id="A0A5T1XA56"/>
<evidence type="ECO:0000313" key="1">
    <source>
        <dbReference type="EMBL" id="EAL8965192.1"/>
    </source>
</evidence>
<name>A0A5T1XA56_CAMJU</name>